<sequence>MSDAPVGRPTLYEGEKTCRIAEHLCLLGAKEDQLAKAFNVSPDTIREWKVKHEEFSAIVREAKFKYDNEKVIDACLKSALGYEYVEKKITIGSDGSSEETTLERHQPPNPTSLQFWLSNRNRTLWKNKQEVEHTGPNGDPITFVLGEKVKPDATKV</sequence>
<proteinExistence type="predicted"/>
<protein>
    <recommendedName>
        <fullName evidence="2">Terminase</fullName>
    </recommendedName>
</protein>
<evidence type="ECO:0008006" key="2">
    <source>
        <dbReference type="Google" id="ProtNLM"/>
    </source>
</evidence>
<name>A0A6J5N1Q8_9CAUD</name>
<evidence type="ECO:0000313" key="1">
    <source>
        <dbReference type="EMBL" id="CAB4152051.1"/>
    </source>
</evidence>
<gene>
    <name evidence="1" type="ORF">UFOVP591_48</name>
</gene>
<organism evidence="1">
    <name type="scientific">uncultured Caudovirales phage</name>
    <dbReference type="NCBI Taxonomy" id="2100421"/>
    <lineage>
        <taxon>Viruses</taxon>
        <taxon>Duplodnaviria</taxon>
        <taxon>Heunggongvirae</taxon>
        <taxon>Uroviricota</taxon>
        <taxon>Caudoviricetes</taxon>
        <taxon>Peduoviridae</taxon>
        <taxon>Maltschvirus</taxon>
        <taxon>Maltschvirus maltsch</taxon>
    </lineage>
</organism>
<dbReference type="EMBL" id="LR796555">
    <property type="protein sequence ID" value="CAB4152051.1"/>
    <property type="molecule type" value="Genomic_DNA"/>
</dbReference>
<reference evidence="1" key="1">
    <citation type="submission" date="2020-04" db="EMBL/GenBank/DDBJ databases">
        <authorList>
            <person name="Chiriac C."/>
            <person name="Salcher M."/>
            <person name="Ghai R."/>
            <person name="Kavagutti S V."/>
        </authorList>
    </citation>
    <scope>NUCLEOTIDE SEQUENCE</scope>
</reference>
<accession>A0A6J5N1Q8</accession>